<reference evidence="25" key="2">
    <citation type="submission" date="2025-08" db="UniProtKB">
        <authorList>
            <consortium name="Ensembl"/>
        </authorList>
    </citation>
    <scope>IDENTIFICATION</scope>
</reference>
<keyword evidence="16 21" id="KW-0472">Membrane</keyword>
<dbReference type="PANTHER" id="PTHR11972">
    <property type="entry name" value="NADPH OXIDASE"/>
    <property type="match status" value="1"/>
</dbReference>
<dbReference type="GO" id="GO:0006952">
    <property type="term" value="P:defense response"/>
    <property type="evidence" value="ECO:0007669"/>
    <property type="project" value="TreeGrafter"/>
</dbReference>
<dbReference type="Gene3D" id="1.10.640.10">
    <property type="entry name" value="Haem peroxidase domain superfamily, animal type"/>
    <property type="match status" value="2"/>
</dbReference>
<feature type="domain" description="FAD-binding FR-type" evidence="24">
    <location>
        <begin position="1217"/>
        <end position="1323"/>
    </location>
</feature>
<dbReference type="PROSITE" id="PS51384">
    <property type="entry name" value="FAD_FR"/>
    <property type="match status" value="1"/>
</dbReference>
<evidence type="ECO:0000256" key="5">
    <source>
        <dbReference type="ARBA" id="ARBA00012698"/>
    </source>
</evidence>
<keyword evidence="12" id="KW-0106">Calcium</keyword>
<dbReference type="SUPFAM" id="SSF48113">
    <property type="entry name" value="Heme-dependent peroxidases"/>
    <property type="match status" value="1"/>
</dbReference>
<organism evidence="25 26">
    <name type="scientific">Pan paniscus</name>
    <name type="common">Pygmy chimpanzee</name>
    <name type="synonym">Bonobo</name>
    <dbReference type="NCBI Taxonomy" id="9597"/>
    <lineage>
        <taxon>Eukaryota</taxon>
        <taxon>Metazoa</taxon>
        <taxon>Chordata</taxon>
        <taxon>Craniata</taxon>
        <taxon>Vertebrata</taxon>
        <taxon>Euteleostomi</taxon>
        <taxon>Mammalia</taxon>
        <taxon>Eutheria</taxon>
        <taxon>Euarchontoglires</taxon>
        <taxon>Primates</taxon>
        <taxon>Haplorrhini</taxon>
        <taxon>Catarrhini</taxon>
        <taxon>Hominidae</taxon>
        <taxon>Pan</taxon>
    </lineage>
</organism>
<evidence type="ECO:0000256" key="3">
    <source>
        <dbReference type="ARBA" id="ARBA00005197"/>
    </source>
</evidence>
<dbReference type="STRING" id="9597.ENSPPAP00000038501"/>
<dbReference type="SUPFAM" id="SSF63380">
    <property type="entry name" value="Riboflavin synthase domain-like"/>
    <property type="match status" value="1"/>
</dbReference>
<evidence type="ECO:0000259" key="24">
    <source>
        <dbReference type="PROSITE" id="PS51384"/>
    </source>
</evidence>
<dbReference type="GO" id="GO:0006979">
    <property type="term" value="P:response to oxidative stress"/>
    <property type="evidence" value="ECO:0007669"/>
    <property type="project" value="InterPro"/>
</dbReference>
<dbReference type="GO" id="GO:0006590">
    <property type="term" value="P:thyroid hormone generation"/>
    <property type="evidence" value="ECO:0007669"/>
    <property type="project" value="UniProtKB-UniPathway"/>
</dbReference>
<keyword evidence="9" id="KW-0479">Metal-binding</keyword>
<feature type="domain" description="EF-hand" evidence="23">
    <location>
        <begin position="769"/>
        <end position="804"/>
    </location>
</feature>
<dbReference type="GeneTree" id="ENSGT00940000160291"/>
<dbReference type="GO" id="GO:0016175">
    <property type="term" value="F:superoxide-generating NAD(P)H oxidase activity"/>
    <property type="evidence" value="ECO:0007669"/>
    <property type="project" value="TreeGrafter"/>
</dbReference>
<dbReference type="GO" id="GO:0016174">
    <property type="term" value="F:NAD(P)H oxidase H2O2-forming activity"/>
    <property type="evidence" value="ECO:0007669"/>
    <property type="project" value="UniProtKB-EC"/>
</dbReference>
<dbReference type="GO" id="GO:0043020">
    <property type="term" value="C:NADPH oxidase complex"/>
    <property type="evidence" value="ECO:0007669"/>
    <property type="project" value="TreeGrafter"/>
</dbReference>
<dbReference type="PRINTS" id="PR00450">
    <property type="entry name" value="RECOVERIN"/>
</dbReference>
<evidence type="ECO:0000256" key="12">
    <source>
        <dbReference type="ARBA" id="ARBA00022837"/>
    </source>
</evidence>
<keyword evidence="7" id="KW-0285">Flavoprotein</keyword>
<feature type="transmembrane region" description="Helical" evidence="21">
    <location>
        <begin position="1027"/>
        <end position="1049"/>
    </location>
</feature>
<comment type="function">
    <text evidence="1">Generates hydrogen peroxide which is required for the activity of thyroid peroxidase/TPO and lactoperoxidase/LPO. Plays a role in thyroid hormones synthesis and lactoperoxidase-mediated antimicrobial defense at the surface of mucosa. May have its own peroxidase activity through its N-terminal peroxidase-like domain.</text>
</comment>
<keyword evidence="17" id="KW-0575">Peroxidase</keyword>
<evidence type="ECO:0000259" key="23">
    <source>
        <dbReference type="PROSITE" id="PS50222"/>
    </source>
</evidence>
<evidence type="ECO:0000256" key="22">
    <source>
        <dbReference type="SAM" id="SignalP"/>
    </source>
</evidence>
<keyword evidence="26" id="KW-1185">Reference proteome</keyword>
<evidence type="ECO:0000256" key="4">
    <source>
        <dbReference type="ARBA" id="ARBA00005644"/>
    </source>
</evidence>
<gene>
    <name evidence="25" type="primary">DUOX2</name>
</gene>
<evidence type="ECO:0000256" key="20">
    <source>
        <dbReference type="SAM" id="MobiDB-lite"/>
    </source>
</evidence>
<protein>
    <recommendedName>
        <fullName evidence="5">NAD(P)H oxidase (H2O2-forming)</fullName>
        <ecNumber evidence="5">1.6.3.1</ecNumber>
    </recommendedName>
</protein>
<dbReference type="InterPro" id="IPR013112">
    <property type="entry name" value="FAD-bd_8"/>
</dbReference>
<dbReference type="FunFam" id="1.10.238.10:FF:000095">
    <property type="entry name" value="dual oxidase 2"/>
    <property type="match status" value="1"/>
</dbReference>
<dbReference type="OMA" id="HIMCVAV"/>
<comment type="similarity">
    <text evidence="4">In the N-terminal section; belongs to the peroxidase family.</text>
</comment>
<dbReference type="InterPro" id="IPR050369">
    <property type="entry name" value="RBOH/FRE"/>
</dbReference>
<dbReference type="Gene3D" id="3.40.50.80">
    <property type="entry name" value="Nucleotide-binding domain of ferredoxin-NADP reductase (FNR) module"/>
    <property type="match status" value="1"/>
</dbReference>
<proteinExistence type="inferred from homology"/>
<dbReference type="InterPro" id="IPR039261">
    <property type="entry name" value="FNR_nucleotide-bd"/>
</dbReference>
<dbReference type="Proteomes" id="UP000240080">
    <property type="component" value="Chromosome 15"/>
</dbReference>
<dbReference type="GO" id="GO:0042554">
    <property type="term" value="P:superoxide anion generation"/>
    <property type="evidence" value="ECO:0007669"/>
    <property type="project" value="TreeGrafter"/>
</dbReference>
<dbReference type="EMBL" id="AJFE02029861">
    <property type="status" value="NOT_ANNOTATED_CDS"/>
    <property type="molecule type" value="Genomic_DNA"/>
</dbReference>
<evidence type="ECO:0000256" key="1">
    <source>
        <dbReference type="ARBA" id="ARBA00003796"/>
    </source>
</evidence>
<dbReference type="InterPro" id="IPR017938">
    <property type="entry name" value="Riboflavin_synthase-like_b-brl"/>
</dbReference>
<dbReference type="GO" id="GO:0020037">
    <property type="term" value="F:heme binding"/>
    <property type="evidence" value="ECO:0007669"/>
    <property type="project" value="InterPro"/>
</dbReference>
<dbReference type="GO" id="GO:0004601">
    <property type="term" value="F:peroxidase activity"/>
    <property type="evidence" value="ECO:0007669"/>
    <property type="project" value="InterPro"/>
</dbReference>
<dbReference type="Pfam" id="PF03098">
    <property type="entry name" value="An_peroxidase"/>
    <property type="match status" value="2"/>
</dbReference>
<dbReference type="SFLD" id="SFLDG01169">
    <property type="entry name" value="NADPH_oxidase_subgroup_(NOX)"/>
    <property type="match status" value="1"/>
</dbReference>
<dbReference type="InterPro" id="IPR011992">
    <property type="entry name" value="EF-hand-dom_pair"/>
</dbReference>
<dbReference type="GO" id="GO:0005509">
    <property type="term" value="F:calcium ion binding"/>
    <property type="evidence" value="ECO:0007669"/>
    <property type="project" value="InterPro"/>
</dbReference>
<comment type="catalytic activity">
    <reaction evidence="18">
        <text>NADH + O2 + H(+) = H2O2 + NAD(+)</text>
        <dbReference type="Rhea" id="RHEA:11264"/>
        <dbReference type="ChEBI" id="CHEBI:15378"/>
        <dbReference type="ChEBI" id="CHEBI:15379"/>
        <dbReference type="ChEBI" id="CHEBI:16240"/>
        <dbReference type="ChEBI" id="CHEBI:57540"/>
        <dbReference type="ChEBI" id="CHEBI:57945"/>
        <dbReference type="EC" id="1.6.3.1"/>
    </reaction>
</comment>
<reference evidence="25" key="3">
    <citation type="submission" date="2025-09" db="UniProtKB">
        <authorList>
            <consortium name="Ensembl"/>
        </authorList>
    </citation>
    <scope>IDENTIFICATION</scope>
</reference>
<keyword evidence="11" id="KW-0274">FAD</keyword>
<keyword evidence="15" id="KW-0560">Oxidoreductase</keyword>
<dbReference type="Pfam" id="PF08022">
    <property type="entry name" value="FAD_binding_8"/>
    <property type="match status" value="1"/>
</dbReference>
<dbReference type="Ensembl" id="ENSPPAT00000061404.1">
    <property type="protein sequence ID" value="ENSPPAP00000038501.1"/>
    <property type="gene ID" value="ENSPPAG00000041951.1"/>
</dbReference>
<evidence type="ECO:0000256" key="18">
    <source>
        <dbReference type="ARBA" id="ARBA00047455"/>
    </source>
</evidence>
<dbReference type="Pfam" id="PF01794">
    <property type="entry name" value="Ferric_reduct"/>
    <property type="match status" value="1"/>
</dbReference>
<evidence type="ECO:0000256" key="6">
    <source>
        <dbReference type="ARBA" id="ARBA00022534"/>
    </source>
</evidence>
<evidence type="ECO:0000313" key="26">
    <source>
        <dbReference type="Proteomes" id="UP000240080"/>
    </source>
</evidence>
<dbReference type="SFLD" id="SFLDG01168">
    <property type="entry name" value="Ferric_reductase_subgroup_(FRE"/>
    <property type="match status" value="1"/>
</dbReference>
<dbReference type="Pfam" id="PF00036">
    <property type="entry name" value="EF-hand_1"/>
    <property type="match status" value="1"/>
</dbReference>
<feature type="transmembrane region" description="Helical" evidence="21">
    <location>
        <begin position="548"/>
        <end position="572"/>
    </location>
</feature>
<feature type="transmembrane region" description="Helical" evidence="21">
    <location>
        <begin position="988"/>
        <end position="1007"/>
    </location>
</feature>
<dbReference type="InterPro" id="IPR010255">
    <property type="entry name" value="Haem_peroxidase_sf"/>
</dbReference>
<feature type="transmembrane region" description="Helical" evidence="21">
    <location>
        <begin position="1130"/>
        <end position="1155"/>
    </location>
</feature>
<dbReference type="PROSITE" id="PS50292">
    <property type="entry name" value="PEROXIDASE_3"/>
    <property type="match status" value="1"/>
</dbReference>
<dbReference type="FunFam" id="2.40.30.10:FF:000043">
    <property type="entry name" value="dual oxidase 1"/>
    <property type="match status" value="1"/>
</dbReference>
<feature type="signal peptide" evidence="22">
    <location>
        <begin position="1"/>
        <end position="22"/>
    </location>
</feature>
<evidence type="ECO:0000256" key="21">
    <source>
        <dbReference type="SAM" id="Phobius"/>
    </source>
</evidence>
<feature type="domain" description="EF-hand" evidence="23">
    <location>
        <begin position="805"/>
        <end position="840"/>
    </location>
</feature>
<name>A0A2R9C978_PANPA</name>
<dbReference type="FunFam" id="1.10.640.10:FF:000028">
    <property type="entry name" value="Dual oxidase 2 variant"/>
    <property type="match status" value="1"/>
</dbReference>
<dbReference type="PROSITE" id="PS00018">
    <property type="entry name" value="EF_HAND_1"/>
    <property type="match status" value="2"/>
</dbReference>
<evidence type="ECO:0000256" key="9">
    <source>
        <dbReference type="ARBA" id="ARBA00022723"/>
    </source>
</evidence>
<evidence type="ECO:0000256" key="11">
    <source>
        <dbReference type="ARBA" id="ARBA00022827"/>
    </source>
</evidence>
<sequence length="1498" mass="169774">MLRARPEALMLLGALLTGSLDPSGNQDALSLPWEVQRYDGWFNNLRHHERGAVGCRLQRRVPANYADGVYQALEEPQLPNPRRLSNAATRGIAGLPSLHNRTVLGVFFGYHVLSDVVSVETPGCPAEFLNIRIPPGDPVFDPDQRGDVVLPFQRSRWDPETGRSPSNPRDLVRRGRREARAVYRRNLAGDDYLSPPHPPLPQIPWFLMGTGLTLLLSEFRPWAQTLPGPTPSNSCLPSPLSAPQNIAVYEWLPSFLQKTPPEYTGYRPFLDPSISPEFVVASEQFFSTMVPPGVYMRNASCHFRKVLNKGFQSSQALRVCNNYWIRENPNLNSTQEVNELLLGMASQISELEDNIVVEDLRDYWPGPGKFSRTDYVASSIQRGRDMGLPSYSQALLAFGLDIPRNWSDLNPNVDPQVLEATAALYNQDLSQLELLLGGLLESHGDPGPLFSAIVLDQFVRLRDGDRYWFENTRNGLFSKKEIEDIRNTTLRDVLVAVINIDPSALQPNVFVWHKGAPCPQPKQLTTDGLPQCAPLTVLDFFEGSSPGFAITIIALCCLPLVSLLLSGVVAYFRGRERKKLQKKVKESVKKEAAKDGVPAMEWPGPKERSSPIIIQLLSDRCLQVLNRRLTVLRVVQLQPLQQVNLILSNNRGCRTLLLKIPKEYDLVLLFSSEEERGAFVQQLRDFCMRWALGLHVAEMSEKELFRKAVTKQQRERILEIFFRHLFAQVLDINQADAGTLPLDSCQKVREALTCELSRAEFAESLGLKPQDMFVESMFSLADKDGNGYLSFREFLDILVVFMKGSPEDKSRLMFTMYDLDENGFLSKDEFFTMMRSFIEISNNCLSKAQLAEVVESMFRESGFQDKEELTWEDFHFMLRDHDSELRFTQLCVKGGGGGGSGIRDIFKQNISCRVSFITRTPGERSHPQGLGPPAPEAPELGGPGLKKRFGKKAAVPTPRLYTEALQEKMQRGFLAQKLQQYKRFVENYRRHIVCVAIFSAICVGVFADRAYYYGFASPPSDIAQTTLVGIILSRGTAASVSFMFSYILLTMCRNLITFLRETFLNRYVPFDAAVDFHRWIAMAAVVLAILHSAGHAVNVYIFSVSPLSLLACVFPNVFVNDGSKLPQKFYWWFFQTVPGMTGVLLLLVLAIMYVFASHHFRRRSFRGFWLTHHLYILLYALLIIHGSYALIQLPTFHIYFLVPAIIYGGDKLVSLSRKKVEISVVKAELLPSGVTYLQFQRPQGFEYKSGQWVRIACLALGTTEYHPFTLTSAPHEDTLSLHIRAVGPWTTRLREIYSSPKGNACVGYPKLYLDGPFGEGHQEWHKFEVSVLVGGGIGVTPFASILKDLVFKSSLGSQMLCKKIYFIWVTRTQRQFEWLADIIREVEENDHQDLVSVHIYVTQLAEKFDLRTTMLYICERHFQKVLNRSLFTGLRSITHFGRPPFEPFFNSLQEVHPQVRKIGVFSCGPPGMTKNVEKACQLVNRQDRAHFMHHYENF</sequence>
<evidence type="ECO:0000313" key="25">
    <source>
        <dbReference type="Ensembl" id="ENSPPAP00000038501.1"/>
    </source>
</evidence>
<dbReference type="GO" id="GO:0042446">
    <property type="term" value="P:hormone biosynthetic process"/>
    <property type="evidence" value="ECO:0007669"/>
    <property type="project" value="UniProtKB-KW"/>
</dbReference>
<evidence type="ECO:0000256" key="8">
    <source>
        <dbReference type="ARBA" id="ARBA00022692"/>
    </source>
</evidence>
<keyword evidence="13" id="KW-0521">NADP</keyword>
<dbReference type="SMART" id="SM00054">
    <property type="entry name" value="EFh"/>
    <property type="match status" value="2"/>
</dbReference>
<evidence type="ECO:0000256" key="17">
    <source>
        <dbReference type="ARBA" id="ARBA00023324"/>
    </source>
</evidence>
<dbReference type="EMBL" id="AJFE02029860">
    <property type="status" value="NOT_ANNOTATED_CDS"/>
    <property type="molecule type" value="Genomic_DNA"/>
</dbReference>
<dbReference type="Gene3D" id="2.40.30.10">
    <property type="entry name" value="Translation factors"/>
    <property type="match status" value="1"/>
</dbReference>
<dbReference type="PANTHER" id="PTHR11972:SF67">
    <property type="entry name" value="DUAL OXIDASE 2"/>
    <property type="match status" value="1"/>
</dbReference>
<dbReference type="Pfam" id="PF13833">
    <property type="entry name" value="EF-hand_8"/>
    <property type="match status" value="1"/>
</dbReference>
<evidence type="ECO:0000256" key="15">
    <source>
        <dbReference type="ARBA" id="ARBA00023002"/>
    </source>
</evidence>
<evidence type="ECO:0000256" key="13">
    <source>
        <dbReference type="ARBA" id="ARBA00022857"/>
    </source>
</evidence>
<dbReference type="EMBL" id="AJFE02029862">
    <property type="status" value="NOT_ANNOTATED_CDS"/>
    <property type="molecule type" value="Genomic_DNA"/>
</dbReference>
<evidence type="ECO:0000256" key="7">
    <source>
        <dbReference type="ARBA" id="ARBA00022630"/>
    </source>
</evidence>
<dbReference type="Gene3D" id="1.10.238.10">
    <property type="entry name" value="EF-hand"/>
    <property type="match status" value="1"/>
</dbReference>
<dbReference type="SUPFAM" id="SSF47473">
    <property type="entry name" value="EF-hand"/>
    <property type="match status" value="1"/>
</dbReference>
<comment type="catalytic activity">
    <reaction evidence="19">
        <text>NADPH + O2 + H(+) = H2O2 + NADP(+)</text>
        <dbReference type="Rhea" id="RHEA:11260"/>
        <dbReference type="ChEBI" id="CHEBI:15378"/>
        <dbReference type="ChEBI" id="CHEBI:15379"/>
        <dbReference type="ChEBI" id="CHEBI:16240"/>
        <dbReference type="ChEBI" id="CHEBI:57783"/>
        <dbReference type="ChEBI" id="CHEBI:58349"/>
        <dbReference type="EC" id="1.6.3.1"/>
    </reaction>
</comment>
<dbReference type="SUPFAM" id="SSF52343">
    <property type="entry name" value="Ferredoxin reductase-like, C-terminal NADP-linked domain"/>
    <property type="match status" value="1"/>
</dbReference>
<dbReference type="CDD" id="cd06186">
    <property type="entry name" value="NOX_Duox_like_FAD_NADP"/>
    <property type="match status" value="1"/>
</dbReference>
<keyword evidence="17" id="KW-0376">Hydrogen peroxide</keyword>
<evidence type="ECO:0000256" key="14">
    <source>
        <dbReference type="ARBA" id="ARBA00022989"/>
    </source>
</evidence>
<dbReference type="CDD" id="cd00051">
    <property type="entry name" value="EFh"/>
    <property type="match status" value="2"/>
</dbReference>
<keyword evidence="22" id="KW-0732">Signal</keyword>
<dbReference type="InterPro" id="IPR037120">
    <property type="entry name" value="Haem_peroxidase_sf_animal"/>
</dbReference>
<feature type="transmembrane region" description="Helical" evidence="21">
    <location>
        <begin position="1099"/>
        <end position="1118"/>
    </location>
</feature>
<dbReference type="InterPro" id="IPR013130">
    <property type="entry name" value="Fe3_Rdtase_TM_dom"/>
</dbReference>
<evidence type="ECO:0000256" key="10">
    <source>
        <dbReference type="ARBA" id="ARBA00022737"/>
    </source>
</evidence>
<keyword evidence="14 21" id="KW-1133">Transmembrane helix</keyword>
<comment type="pathway">
    <text evidence="3">Hormone biosynthesis; thyroid hormone biosynthesis.</text>
</comment>
<feature type="chain" id="PRO_5015342145" description="NAD(P)H oxidase (H2O2-forming)" evidence="22">
    <location>
        <begin position="23"/>
        <end position="1498"/>
    </location>
</feature>
<dbReference type="FunFam" id="3.40.50.80:FF:000006">
    <property type="entry name" value="Dual oxidase 2"/>
    <property type="match status" value="1"/>
</dbReference>
<comment type="subcellular location">
    <subcellularLocation>
        <location evidence="2">Apical cell membrane</location>
        <topology evidence="2">Multi-pass membrane protein</topology>
    </subcellularLocation>
</comment>
<dbReference type="GO" id="GO:0042744">
    <property type="term" value="P:hydrogen peroxide catabolic process"/>
    <property type="evidence" value="ECO:0007669"/>
    <property type="project" value="UniProtKB-KW"/>
</dbReference>
<dbReference type="InterPro" id="IPR017927">
    <property type="entry name" value="FAD-bd_FR_type"/>
</dbReference>
<dbReference type="InterPro" id="IPR002048">
    <property type="entry name" value="EF_hand_dom"/>
</dbReference>
<keyword evidence="10" id="KW-0677">Repeat</keyword>
<keyword evidence="8 21" id="KW-0812">Transmembrane</keyword>
<dbReference type="InterPro" id="IPR018247">
    <property type="entry name" value="EF_Hand_1_Ca_BS"/>
</dbReference>
<accession>A0A2R9C978</accession>
<feature type="region of interest" description="Disordered" evidence="20">
    <location>
        <begin position="154"/>
        <end position="175"/>
    </location>
</feature>
<evidence type="ECO:0000256" key="19">
    <source>
        <dbReference type="ARBA" id="ARBA00048762"/>
    </source>
</evidence>
<dbReference type="SFLD" id="SFLDS00052">
    <property type="entry name" value="Ferric_Reductase_Domain"/>
    <property type="match status" value="1"/>
</dbReference>
<reference evidence="25 26" key="1">
    <citation type="journal article" date="2012" name="Nature">
        <title>The bonobo genome compared with the chimpanzee and human genomes.</title>
        <authorList>
            <person name="Prufer K."/>
            <person name="Munch K."/>
            <person name="Hellmann I."/>
            <person name="Akagi K."/>
            <person name="Miller J.R."/>
            <person name="Walenz B."/>
            <person name="Koren S."/>
            <person name="Sutton G."/>
            <person name="Kodira C."/>
            <person name="Winer R."/>
            <person name="Knight J.R."/>
            <person name="Mullikin J.C."/>
            <person name="Meader S.J."/>
            <person name="Ponting C.P."/>
            <person name="Lunter G."/>
            <person name="Higashino S."/>
            <person name="Hobolth A."/>
            <person name="Dutheil J."/>
            <person name="Karakoc E."/>
            <person name="Alkan C."/>
            <person name="Sajjadian S."/>
            <person name="Catacchio C.R."/>
            <person name="Ventura M."/>
            <person name="Marques-Bonet T."/>
            <person name="Eichler E.E."/>
            <person name="Andre C."/>
            <person name="Atencia R."/>
            <person name="Mugisha L."/>
            <person name="Junhold J."/>
            <person name="Patterson N."/>
            <person name="Siebauer M."/>
            <person name="Good J.M."/>
            <person name="Fischer A."/>
            <person name="Ptak S.E."/>
            <person name="Lachmann M."/>
            <person name="Symer D.E."/>
            <person name="Mailund T."/>
            <person name="Schierup M.H."/>
            <person name="Andres A.M."/>
            <person name="Kelso J."/>
            <person name="Paabo S."/>
        </authorList>
    </citation>
    <scope>NUCLEOTIDE SEQUENCE [LARGE SCALE GENOMIC DNA]</scope>
</reference>
<feature type="transmembrane region" description="Helical" evidence="21">
    <location>
        <begin position="1167"/>
        <end position="1184"/>
    </location>
</feature>
<dbReference type="Pfam" id="PF08030">
    <property type="entry name" value="NAD_binding_6"/>
    <property type="match status" value="1"/>
</dbReference>
<keyword evidence="6" id="KW-0893">Thyroid hormones biosynthesis</keyword>
<dbReference type="UniPathway" id="UPA00194"/>
<evidence type="ECO:0000256" key="2">
    <source>
        <dbReference type="ARBA" id="ARBA00004424"/>
    </source>
</evidence>
<dbReference type="PROSITE" id="PS50222">
    <property type="entry name" value="EF_HAND_2"/>
    <property type="match status" value="2"/>
</dbReference>
<feature type="region of interest" description="Disordered" evidence="20">
    <location>
        <begin position="921"/>
        <end position="941"/>
    </location>
</feature>
<dbReference type="InterPro" id="IPR019791">
    <property type="entry name" value="Haem_peroxidase_animal"/>
</dbReference>
<dbReference type="GO" id="GO:0016324">
    <property type="term" value="C:apical plasma membrane"/>
    <property type="evidence" value="ECO:0007669"/>
    <property type="project" value="UniProtKB-SubCell"/>
</dbReference>
<evidence type="ECO:0000256" key="16">
    <source>
        <dbReference type="ARBA" id="ARBA00023136"/>
    </source>
</evidence>
<dbReference type="EC" id="1.6.3.1" evidence="5"/>
<dbReference type="InterPro" id="IPR013121">
    <property type="entry name" value="Fe_red_NAD-bd_6"/>
</dbReference>